<dbReference type="Proteomes" id="UP000239814">
    <property type="component" value="Chromosome"/>
</dbReference>
<organism evidence="2 3">
    <name type="scientific">Gordonia iterans</name>
    <dbReference type="NCBI Taxonomy" id="1004901"/>
    <lineage>
        <taxon>Bacteria</taxon>
        <taxon>Bacillati</taxon>
        <taxon>Actinomycetota</taxon>
        <taxon>Actinomycetes</taxon>
        <taxon>Mycobacteriales</taxon>
        <taxon>Gordoniaceae</taxon>
        <taxon>Gordonia</taxon>
    </lineage>
</organism>
<reference evidence="2 3" key="1">
    <citation type="submission" date="2018-03" db="EMBL/GenBank/DDBJ databases">
        <title>Characteristics and genome of n-alkane degrading marine bacteria Gordonia iterans isolated from crude oil contaminated in Tae-an, South Korea.</title>
        <authorList>
            <person name="Lee S.-S."/>
            <person name="Kim H."/>
        </authorList>
    </citation>
    <scope>NUCLEOTIDE SEQUENCE [LARGE SCALE GENOMIC DNA]</scope>
    <source>
        <strain evidence="2 3">Co17</strain>
    </source>
</reference>
<gene>
    <name evidence="2" type="ORF">C6V83_18145</name>
</gene>
<proteinExistence type="predicted"/>
<evidence type="ECO:0000256" key="1">
    <source>
        <dbReference type="SAM" id="MobiDB-lite"/>
    </source>
</evidence>
<dbReference type="EMBL" id="CP027433">
    <property type="protein sequence ID" value="AVM01900.1"/>
    <property type="molecule type" value="Genomic_DNA"/>
</dbReference>
<evidence type="ECO:0000313" key="3">
    <source>
        <dbReference type="Proteomes" id="UP000239814"/>
    </source>
</evidence>
<dbReference type="RefSeq" id="WP_105943603.1">
    <property type="nucleotide sequence ID" value="NZ_CP027433.1"/>
</dbReference>
<feature type="region of interest" description="Disordered" evidence="1">
    <location>
        <begin position="32"/>
        <end position="60"/>
    </location>
</feature>
<accession>A0A2S0KJQ5</accession>
<feature type="compositionally biased region" description="Basic residues" evidence="1">
    <location>
        <begin position="32"/>
        <end position="41"/>
    </location>
</feature>
<sequence>MSLVPTWLEAEVDLAIDEGFTGKALDYEIERRSRRHRRRARARDTHYGPRPAADPWPHPW</sequence>
<dbReference type="AlphaFoldDB" id="A0A2S0KJQ5"/>
<keyword evidence="3" id="KW-1185">Reference proteome</keyword>
<name>A0A2S0KJQ5_9ACTN</name>
<evidence type="ECO:0000313" key="2">
    <source>
        <dbReference type="EMBL" id="AVM01900.1"/>
    </source>
</evidence>
<dbReference type="KEGG" id="git:C6V83_18145"/>
<protein>
    <submittedName>
        <fullName evidence="2">Uncharacterized protein</fullName>
    </submittedName>
</protein>